<dbReference type="EMBL" id="DRTD01000350">
    <property type="protein sequence ID" value="HHE55056.1"/>
    <property type="molecule type" value="Genomic_DNA"/>
</dbReference>
<organism evidence="2">
    <name type="scientific">Caldithrix abyssi</name>
    <dbReference type="NCBI Taxonomy" id="187145"/>
    <lineage>
        <taxon>Bacteria</taxon>
        <taxon>Pseudomonadati</taxon>
        <taxon>Calditrichota</taxon>
        <taxon>Calditrichia</taxon>
        <taxon>Calditrichales</taxon>
        <taxon>Calditrichaceae</taxon>
        <taxon>Caldithrix</taxon>
    </lineage>
</organism>
<proteinExistence type="inferred from homology"/>
<accession>A0A7V5H3A4</accession>
<dbReference type="Pfam" id="PF01041">
    <property type="entry name" value="DegT_DnrJ_EryC1"/>
    <property type="match status" value="1"/>
</dbReference>
<dbReference type="SUPFAM" id="SSF53383">
    <property type="entry name" value="PLP-dependent transferases"/>
    <property type="match status" value="1"/>
</dbReference>
<keyword evidence="2" id="KW-0032">Aminotransferase</keyword>
<keyword evidence="2" id="KW-0808">Transferase</keyword>
<dbReference type="GO" id="GO:0030170">
    <property type="term" value="F:pyridoxal phosphate binding"/>
    <property type="evidence" value="ECO:0007669"/>
    <property type="project" value="TreeGrafter"/>
</dbReference>
<feature type="non-terminal residue" evidence="2">
    <location>
        <position position="1"/>
    </location>
</feature>
<sequence>TFNQSSLLYFYFARNGIYFLGNYLKSKGINTILFPAYNHGNEIRALLGAGLKLEYYNIHSDTNIDFDDLEKKLEAGKSKVLYFIHYVGIPQDVERIIQLQKKYELILIEDNALGLFSSYKGKPLGSFGDFGIFCFYKSLPIPNGGGLIINNQQLKFEVRTILPQLLSTLSRTVGLFFNWVDLRFYGLGRKLQAAKSKLSTVADRMYI</sequence>
<reference evidence="2" key="1">
    <citation type="journal article" date="2020" name="mSystems">
        <title>Genome- and Community-Level Interaction Insights into Carbon Utilization and Element Cycling Functions of Hydrothermarchaeota in Hydrothermal Sediment.</title>
        <authorList>
            <person name="Zhou Z."/>
            <person name="Liu Y."/>
            <person name="Xu W."/>
            <person name="Pan J."/>
            <person name="Luo Z.H."/>
            <person name="Li M."/>
        </authorList>
    </citation>
    <scope>NUCLEOTIDE SEQUENCE [LARGE SCALE GENOMIC DNA]</scope>
    <source>
        <strain evidence="2">HyVt-76</strain>
    </source>
</reference>
<comment type="similarity">
    <text evidence="1">Belongs to the DegT/DnrJ/EryC1 family.</text>
</comment>
<gene>
    <name evidence="2" type="ORF">ENL21_04690</name>
</gene>
<name>A0A7V5H3A4_CALAY</name>
<dbReference type="Gene3D" id="3.40.640.10">
    <property type="entry name" value="Type I PLP-dependent aspartate aminotransferase-like (Major domain)"/>
    <property type="match status" value="1"/>
</dbReference>
<comment type="caution">
    <text evidence="2">The sequence shown here is derived from an EMBL/GenBank/DDBJ whole genome shotgun (WGS) entry which is preliminary data.</text>
</comment>
<dbReference type="PANTHER" id="PTHR30244">
    <property type="entry name" value="TRANSAMINASE"/>
    <property type="match status" value="1"/>
</dbReference>
<protein>
    <submittedName>
        <fullName evidence="2">Aminotransferase DegT</fullName>
    </submittedName>
</protein>
<dbReference type="GO" id="GO:0008483">
    <property type="term" value="F:transaminase activity"/>
    <property type="evidence" value="ECO:0007669"/>
    <property type="project" value="UniProtKB-KW"/>
</dbReference>
<dbReference type="InterPro" id="IPR015421">
    <property type="entry name" value="PyrdxlP-dep_Trfase_major"/>
</dbReference>
<dbReference type="GO" id="GO:0000271">
    <property type="term" value="P:polysaccharide biosynthetic process"/>
    <property type="evidence" value="ECO:0007669"/>
    <property type="project" value="TreeGrafter"/>
</dbReference>
<dbReference type="InterPro" id="IPR015424">
    <property type="entry name" value="PyrdxlP-dep_Trfase"/>
</dbReference>
<dbReference type="AlphaFoldDB" id="A0A7V5H3A4"/>
<dbReference type="Proteomes" id="UP000886111">
    <property type="component" value="Unassembled WGS sequence"/>
</dbReference>
<evidence type="ECO:0000313" key="2">
    <source>
        <dbReference type="EMBL" id="HHE55056.1"/>
    </source>
</evidence>
<dbReference type="InterPro" id="IPR000653">
    <property type="entry name" value="DegT/StrS_aminotransferase"/>
</dbReference>
<evidence type="ECO:0000256" key="1">
    <source>
        <dbReference type="ARBA" id="ARBA00037999"/>
    </source>
</evidence>
<dbReference type="PANTHER" id="PTHR30244:SF34">
    <property type="entry name" value="DTDP-4-AMINO-4,6-DIDEOXYGALACTOSE TRANSAMINASE"/>
    <property type="match status" value="1"/>
</dbReference>